<dbReference type="RefSeq" id="WP_179668343.1">
    <property type="nucleotide sequence ID" value="NZ_JACCFP010000001.1"/>
</dbReference>
<accession>A0A853C3Y7</accession>
<name>A0A853C3Y7_9ACTN</name>
<evidence type="ECO:0000313" key="3">
    <source>
        <dbReference type="Proteomes" id="UP000530424"/>
    </source>
</evidence>
<dbReference type="SUPFAM" id="SSF51338">
    <property type="entry name" value="Composite domain of metallo-dependent hydrolases"/>
    <property type="match status" value="1"/>
</dbReference>
<comment type="caution">
    <text evidence="2">The sequence shown here is derived from an EMBL/GenBank/DDBJ whole genome shotgun (WGS) entry which is preliminary data.</text>
</comment>
<dbReference type="PANTHER" id="PTHR43135">
    <property type="entry name" value="ALPHA-D-RIBOSE 1-METHYLPHOSPHONATE 5-TRIPHOSPHATE DIPHOSPHATASE"/>
    <property type="match status" value="1"/>
</dbReference>
<dbReference type="Proteomes" id="UP000530424">
    <property type="component" value="Unassembled WGS sequence"/>
</dbReference>
<dbReference type="InterPro" id="IPR032466">
    <property type="entry name" value="Metal_Hydrolase"/>
</dbReference>
<feature type="domain" description="Amidohydrolase-related" evidence="1">
    <location>
        <begin position="51"/>
        <end position="397"/>
    </location>
</feature>
<gene>
    <name evidence="2" type="ORF">HNR19_002615</name>
</gene>
<dbReference type="Gene3D" id="3.20.20.140">
    <property type="entry name" value="Metal-dependent hydrolases"/>
    <property type="match status" value="1"/>
</dbReference>
<protein>
    <submittedName>
        <fullName evidence="2">Imidazolonepropionase-like amidohydrolase</fullName>
    </submittedName>
</protein>
<dbReference type="PANTHER" id="PTHR43135:SF3">
    <property type="entry name" value="ALPHA-D-RIBOSE 1-METHYLPHOSPHONATE 5-TRIPHOSPHATE DIPHOSPHATASE"/>
    <property type="match status" value="1"/>
</dbReference>
<dbReference type="EMBL" id="JACCFP010000001">
    <property type="protein sequence ID" value="NYJ01917.1"/>
    <property type="molecule type" value="Genomic_DNA"/>
</dbReference>
<sequence length="401" mass="41066">MHALRSDVVFDGHRFLSGGATVLVDAGSIVGVEPASYDVPADCPVTTYDGTVLPGLVDAHVHLVSDGSVGSLERAGTATDAEIDAEIERSLQAQAAHGVTTVRDLGDRSYRTLAFRAAAIGQPRVVAAGPPVTIPGGHCHFLGCTAPPEPGALRDAVAEHVDRGVDAIKVMASGGFLTPGTDMLGAQYLADDISVLVDAAHAAGLPAVAHAHSVAGIEAALAGGVDSIEHFTGICEDGSVLSDDLLDRVAAAGVQADPTMGNDFSLVDTLPPPPPQVREVMDCLGLDIMEFFAQRYADLGRMREHGVWVVPGVDAGAMPLKAHGNAWLAVKDLVVAGWPVADALAAGTSAAARACGVDDVTGVLRPGLSADVLVVDGDVRDDMAALGRPVDVFVRGARVSL</sequence>
<keyword evidence="3" id="KW-1185">Reference proteome</keyword>
<dbReference type="AlphaFoldDB" id="A0A853C3Y7"/>
<evidence type="ECO:0000259" key="1">
    <source>
        <dbReference type="Pfam" id="PF01979"/>
    </source>
</evidence>
<dbReference type="Pfam" id="PF01979">
    <property type="entry name" value="Amidohydro_1"/>
    <property type="match status" value="1"/>
</dbReference>
<organism evidence="2 3">
    <name type="scientific">Nocardioides thalensis</name>
    <dbReference type="NCBI Taxonomy" id="1914755"/>
    <lineage>
        <taxon>Bacteria</taxon>
        <taxon>Bacillati</taxon>
        <taxon>Actinomycetota</taxon>
        <taxon>Actinomycetes</taxon>
        <taxon>Propionibacteriales</taxon>
        <taxon>Nocardioidaceae</taxon>
        <taxon>Nocardioides</taxon>
    </lineage>
</organism>
<dbReference type="InterPro" id="IPR011059">
    <property type="entry name" value="Metal-dep_hydrolase_composite"/>
</dbReference>
<dbReference type="InterPro" id="IPR051781">
    <property type="entry name" value="Metallo-dep_Hydrolase"/>
</dbReference>
<dbReference type="Gene3D" id="2.30.40.10">
    <property type="entry name" value="Urease, subunit C, domain 1"/>
    <property type="match status" value="1"/>
</dbReference>
<dbReference type="SUPFAM" id="SSF51556">
    <property type="entry name" value="Metallo-dependent hydrolases"/>
    <property type="match status" value="1"/>
</dbReference>
<reference evidence="2 3" key="1">
    <citation type="submission" date="2020-07" db="EMBL/GenBank/DDBJ databases">
        <title>Sequencing the genomes of 1000 actinobacteria strains.</title>
        <authorList>
            <person name="Klenk H.-P."/>
        </authorList>
    </citation>
    <scope>NUCLEOTIDE SEQUENCE [LARGE SCALE GENOMIC DNA]</scope>
    <source>
        <strain evidence="2 3">DSM 103833</strain>
    </source>
</reference>
<evidence type="ECO:0000313" key="2">
    <source>
        <dbReference type="EMBL" id="NYJ01917.1"/>
    </source>
</evidence>
<proteinExistence type="predicted"/>
<dbReference type="InterPro" id="IPR006680">
    <property type="entry name" value="Amidohydro-rel"/>
</dbReference>
<keyword evidence="2" id="KW-0378">Hydrolase</keyword>
<dbReference type="GO" id="GO:0016810">
    <property type="term" value="F:hydrolase activity, acting on carbon-nitrogen (but not peptide) bonds"/>
    <property type="evidence" value="ECO:0007669"/>
    <property type="project" value="InterPro"/>
</dbReference>